<protein>
    <recommendedName>
        <fullName evidence="4">TonB family protein</fullName>
    </recommendedName>
</protein>
<feature type="compositionally biased region" description="Low complexity" evidence="1">
    <location>
        <begin position="127"/>
        <end position="144"/>
    </location>
</feature>
<dbReference type="Pfam" id="PF13103">
    <property type="entry name" value="TonB_2"/>
    <property type="match status" value="1"/>
</dbReference>
<evidence type="ECO:0000256" key="1">
    <source>
        <dbReference type="SAM" id="MobiDB-lite"/>
    </source>
</evidence>
<organism evidence="2 3">
    <name type="scientific">Desulfurispirillum indicum (strain ATCC BAA-1389 / DSM 22839 / S5)</name>
    <dbReference type="NCBI Taxonomy" id="653733"/>
    <lineage>
        <taxon>Bacteria</taxon>
        <taxon>Pseudomonadati</taxon>
        <taxon>Chrysiogenota</taxon>
        <taxon>Chrysiogenia</taxon>
        <taxon>Chrysiogenales</taxon>
        <taxon>Chrysiogenaceae</taxon>
        <taxon>Desulfurispirillum</taxon>
    </lineage>
</organism>
<dbReference type="RefSeq" id="WP_013506186.1">
    <property type="nucleotide sequence ID" value="NC_014836.1"/>
</dbReference>
<evidence type="ECO:0000313" key="2">
    <source>
        <dbReference type="EMBL" id="ADU66305.1"/>
    </source>
</evidence>
<dbReference type="Gene3D" id="3.30.1150.10">
    <property type="match status" value="1"/>
</dbReference>
<dbReference type="AlphaFoldDB" id="E6W7D8"/>
<feature type="region of interest" description="Disordered" evidence="1">
    <location>
        <begin position="58"/>
        <end position="164"/>
    </location>
</feature>
<dbReference type="InParanoid" id="E6W7D8"/>
<dbReference type="Proteomes" id="UP000002572">
    <property type="component" value="Chromosome"/>
</dbReference>
<dbReference type="EMBL" id="CP002432">
    <property type="protein sequence ID" value="ADU66305.1"/>
    <property type="molecule type" value="Genomic_DNA"/>
</dbReference>
<evidence type="ECO:0008006" key="4">
    <source>
        <dbReference type="Google" id="ProtNLM"/>
    </source>
</evidence>
<accession>E6W7D8</accession>
<proteinExistence type="predicted"/>
<dbReference type="STRING" id="653733.Selin_1575"/>
<evidence type="ECO:0000313" key="3">
    <source>
        <dbReference type="Proteomes" id="UP000002572"/>
    </source>
</evidence>
<feature type="compositionally biased region" description="Low complexity" evidence="1">
    <location>
        <begin position="58"/>
        <end position="69"/>
    </location>
</feature>
<sequence length="270" mass="29459">MLQWITPLLCLRNSTAASVALHGVFILIYALLSLSSSVSPPVTPNIRVHLIPEVADRTTTTQATPQEAPVIATSSKQASTAPPRVQPPVPATDVRQQTQAAVDRLRREQENQRLQQQTQQAIDRLARQQAQTAPAPQTPPATRQEVPVAPPQATITGNSGAETEAQTVWDMSGDREAISYLEAITAIITEHFKNRIDLSVEATRDPVVRFSLSRDGHIIPESVSIRTSSGSQIIDRALILAVQRGNPYMPFPASIPRQTITIDVRGNIHD</sequence>
<keyword evidence="3" id="KW-1185">Reference proteome</keyword>
<name>E6W7D8_DESIS</name>
<reference evidence="2 3" key="1">
    <citation type="submission" date="2010-12" db="EMBL/GenBank/DDBJ databases">
        <title>Complete sequence of Desulfurispirillum indicum S5.</title>
        <authorList>
            <consortium name="US DOE Joint Genome Institute"/>
            <person name="Lucas S."/>
            <person name="Copeland A."/>
            <person name="Lapidus A."/>
            <person name="Cheng J.-F."/>
            <person name="Goodwin L."/>
            <person name="Pitluck S."/>
            <person name="Chertkov O."/>
            <person name="Held B."/>
            <person name="Detter J.C."/>
            <person name="Han C."/>
            <person name="Tapia R."/>
            <person name="Land M."/>
            <person name="Hauser L."/>
            <person name="Kyrpides N."/>
            <person name="Ivanova N."/>
            <person name="Mikhailova N."/>
            <person name="Haggblom M."/>
            <person name="Rauschenbach I."/>
            <person name="Bini E."/>
            <person name="Woyke T."/>
        </authorList>
    </citation>
    <scope>NUCLEOTIDE SEQUENCE [LARGE SCALE GENOMIC DNA]</scope>
    <source>
        <strain evidence="3">ATCC BAA-1389 / DSM 22839 / S5</strain>
    </source>
</reference>
<gene>
    <name evidence="2" type="ordered locus">Selin_1575</name>
</gene>
<dbReference type="eggNOG" id="COG0810">
    <property type="taxonomic scope" value="Bacteria"/>
</dbReference>
<dbReference type="OrthoDB" id="6077935at2"/>
<dbReference type="HOGENOM" id="CLU_1029452_0_0_0"/>
<feature type="compositionally biased region" description="Polar residues" evidence="1">
    <location>
        <begin position="153"/>
        <end position="164"/>
    </location>
</feature>
<dbReference type="KEGG" id="din:Selin_1575"/>
<dbReference type="SUPFAM" id="SSF74653">
    <property type="entry name" value="TolA/TonB C-terminal domain"/>
    <property type="match status" value="1"/>
</dbReference>